<dbReference type="SUPFAM" id="SSF53448">
    <property type="entry name" value="Nucleotide-diphospho-sugar transferases"/>
    <property type="match status" value="1"/>
</dbReference>
<dbReference type="Pfam" id="PF00535">
    <property type="entry name" value="Glycos_transf_2"/>
    <property type="match status" value="1"/>
</dbReference>
<dbReference type="AlphaFoldDB" id="A0A346CL88"/>
<dbReference type="RefSeq" id="WP_036962557.1">
    <property type="nucleotide sequence ID" value="NZ_CABKTF010000006.1"/>
</dbReference>
<evidence type="ECO:0000256" key="2">
    <source>
        <dbReference type="ARBA" id="ARBA00022676"/>
    </source>
</evidence>
<evidence type="ECO:0000256" key="3">
    <source>
        <dbReference type="ARBA" id="ARBA00022679"/>
    </source>
</evidence>
<keyword evidence="2" id="KW-0328">Glycosyltransferase</keyword>
<dbReference type="Gene3D" id="3.90.550.10">
    <property type="entry name" value="Spore Coat Polysaccharide Biosynthesis Protein SpsA, Chain A"/>
    <property type="match status" value="1"/>
</dbReference>
<name>A0A346CL88_9GAMM</name>
<protein>
    <submittedName>
        <fullName evidence="5">WcaA protein</fullName>
    </submittedName>
</protein>
<gene>
    <name evidence="5" type="primary">gt6</name>
</gene>
<reference evidence="5" key="1">
    <citation type="submission" date="2018-06" db="EMBL/GenBank/DDBJ databases">
        <title>Development of a Molecular Serotyping Scheme and a Multiplexed Luminex-Based Array for Providencia.</title>
        <authorList>
            <person name="Du Y."/>
            <person name="Liu B."/>
        </authorList>
    </citation>
    <scope>NUCLEOTIDE SEQUENCE</scope>
</reference>
<dbReference type="InterPro" id="IPR001173">
    <property type="entry name" value="Glyco_trans_2-like"/>
</dbReference>
<dbReference type="EMBL" id="MH444262">
    <property type="protein sequence ID" value="AXL96362.1"/>
    <property type="molecule type" value="Genomic_DNA"/>
</dbReference>
<keyword evidence="3" id="KW-0808">Transferase</keyword>
<proteinExistence type="inferred from homology"/>
<evidence type="ECO:0000313" key="5">
    <source>
        <dbReference type="EMBL" id="AXL96362.1"/>
    </source>
</evidence>
<dbReference type="GO" id="GO:0016757">
    <property type="term" value="F:glycosyltransferase activity"/>
    <property type="evidence" value="ECO:0007669"/>
    <property type="project" value="UniProtKB-KW"/>
</dbReference>
<dbReference type="InterPro" id="IPR050834">
    <property type="entry name" value="Glycosyltransf_2"/>
</dbReference>
<sequence length="274" mass="31411">MNHIPFSVLLSLYKEENELYLDDCLSSILINQTLKPNELVIVLDGEITLALENVISKWVIQSPIPFKVIPLPTNVGLGNALNIGLKHCSNIWVFRMDTDDYCSHLRFQKQIEHIHSNDSLALLGSCTEEFNASMNHSISLRKVPCSYNEIKKYLKHRNPFNHMTVAFRKDVIQSVGGYQHHLYMEDYNLWIRVIAAGHQVANLSEALVNVRGGDSMIKRRKGLVYIKSELQLAKLKIEQKIDTPINAYLTFILRSIPRLLPTSILSQVYKNLRK</sequence>
<evidence type="ECO:0000256" key="1">
    <source>
        <dbReference type="ARBA" id="ARBA00006739"/>
    </source>
</evidence>
<accession>A0A346CL88</accession>
<dbReference type="PANTHER" id="PTHR43685">
    <property type="entry name" value="GLYCOSYLTRANSFERASE"/>
    <property type="match status" value="1"/>
</dbReference>
<feature type="domain" description="Glycosyltransferase 2-like" evidence="4">
    <location>
        <begin position="7"/>
        <end position="170"/>
    </location>
</feature>
<evidence type="ECO:0000259" key="4">
    <source>
        <dbReference type="Pfam" id="PF00535"/>
    </source>
</evidence>
<dbReference type="InterPro" id="IPR029044">
    <property type="entry name" value="Nucleotide-diphossugar_trans"/>
</dbReference>
<organism evidence="5">
    <name type="scientific">Providencia alcalifaciens</name>
    <dbReference type="NCBI Taxonomy" id="126385"/>
    <lineage>
        <taxon>Bacteria</taxon>
        <taxon>Pseudomonadati</taxon>
        <taxon>Pseudomonadota</taxon>
        <taxon>Gammaproteobacteria</taxon>
        <taxon>Enterobacterales</taxon>
        <taxon>Morganellaceae</taxon>
        <taxon>Providencia</taxon>
    </lineage>
</organism>
<dbReference type="PANTHER" id="PTHR43685:SF5">
    <property type="entry name" value="GLYCOSYLTRANSFERASE EPSE-RELATED"/>
    <property type="match status" value="1"/>
</dbReference>
<comment type="similarity">
    <text evidence="1">Belongs to the glycosyltransferase 2 family.</text>
</comment>